<accession>A0ACC0B127</accession>
<reference evidence="2" key="1">
    <citation type="journal article" date="2023" name="Nat. Plants">
        <title>Single-cell RNA sequencing provides a high-resolution roadmap for understanding the multicellular compartmentation of specialized metabolism.</title>
        <authorList>
            <person name="Sun S."/>
            <person name="Shen X."/>
            <person name="Li Y."/>
            <person name="Li Y."/>
            <person name="Wang S."/>
            <person name="Li R."/>
            <person name="Zhang H."/>
            <person name="Shen G."/>
            <person name="Guo B."/>
            <person name="Wei J."/>
            <person name="Xu J."/>
            <person name="St-Pierre B."/>
            <person name="Chen S."/>
            <person name="Sun C."/>
        </authorList>
    </citation>
    <scope>NUCLEOTIDE SEQUENCE [LARGE SCALE GENOMIC DNA]</scope>
</reference>
<evidence type="ECO:0000313" key="2">
    <source>
        <dbReference type="Proteomes" id="UP001060085"/>
    </source>
</evidence>
<gene>
    <name evidence="1" type="ORF">M9H77_16170</name>
</gene>
<name>A0ACC0B127_CATRO</name>
<organism evidence="1 2">
    <name type="scientific">Catharanthus roseus</name>
    <name type="common">Madagascar periwinkle</name>
    <name type="synonym">Vinca rosea</name>
    <dbReference type="NCBI Taxonomy" id="4058"/>
    <lineage>
        <taxon>Eukaryota</taxon>
        <taxon>Viridiplantae</taxon>
        <taxon>Streptophyta</taxon>
        <taxon>Embryophyta</taxon>
        <taxon>Tracheophyta</taxon>
        <taxon>Spermatophyta</taxon>
        <taxon>Magnoliopsida</taxon>
        <taxon>eudicotyledons</taxon>
        <taxon>Gunneridae</taxon>
        <taxon>Pentapetalae</taxon>
        <taxon>asterids</taxon>
        <taxon>lamiids</taxon>
        <taxon>Gentianales</taxon>
        <taxon>Apocynaceae</taxon>
        <taxon>Rauvolfioideae</taxon>
        <taxon>Vinceae</taxon>
        <taxon>Catharanthinae</taxon>
        <taxon>Catharanthus</taxon>
    </lineage>
</organism>
<evidence type="ECO:0000313" key="1">
    <source>
        <dbReference type="EMBL" id="KAI5666317.1"/>
    </source>
</evidence>
<dbReference type="EMBL" id="CM044704">
    <property type="protein sequence ID" value="KAI5666317.1"/>
    <property type="molecule type" value="Genomic_DNA"/>
</dbReference>
<proteinExistence type="predicted"/>
<protein>
    <submittedName>
        <fullName evidence="1">Uncharacterized protein</fullName>
    </submittedName>
</protein>
<keyword evidence="2" id="KW-1185">Reference proteome</keyword>
<sequence length="631" mass="71506">MATDHQVAADSQLRSPTHIRKKKLSGQQKREELEREVTVLRKMLDHEQKVHEFLERVQNQNDIASSNLGIPNFLPPKMKELLAELAMVENEITRLESQISQLQSDMKKEKEINNNSNNESKSKQWQSKISNNNNNNNNPHGLPIPYNNNNNSNQKNSKELKEKVAFETKALHFISKAIKGDYHLSDFSISNTDHNGMNWNKFPHNDQKENDHNVQQDEVETFPSNNNNNKASKKISSSGMVKPPSPMREPRQPTPRRERINVGGDIFPELSVAAKATPAPPHFSEEDNIQKLTPNKLSENIIKCLIFIFVRLLRTSRAMEIEKSGPISRSTNFSLSFRAETSLNSKASLLLQKDSRQQDPYGIFNSEDSIPRDIGPYKNLVRFNSSSMDPKCISNSTSVPLFQKLKLLLNGLQKVELRNMSHQQKLAFWINMYNACIMHGFLQHGVPTNSNPEKLVALLNKATLNIGGTIITAQGIECSILRKPASSLMKEVLLGKDEKEDIVRRRYGFEPSDPNVTFALCCGTRSSPAVKIYTAEGVNTELEKSKQEYLQASIIVTNNTKRIGIPELLLRHMNDFAIDLESLIEWICQQLPTSGTLRKSMVDCFRGIPTGTSAIVDKIPYDFEFQYLLPI</sequence>
<comment type="caution">
    <text evidence="1">The sequence shown here is derived from an EMBL/GenBank/DDBJ whole genome shotgun (WGS) entry which is preliminary data.</text>
</comment>
<dbReference type="Proteomes" id="UP001060085">
    <property type="component" value="Linkage Group LG04"/>
</dbReference>